<accession>A0A6N1ABK0</accession>
<keyword evidence="3" id="KW-0614">Plasmid</keyword>
<dbReference type="GO" id="GO:0035269">
    <property type="term" value="P:protein O-linked glycosylation via mannose"/>
    <property type="evidence" value="ECO:0007669"/>
    <property type="project" value="TreeGrafter"/>
</dbReference>
<name>A0A6N1ABK0_9PROT</name>
<dbReference type="InterPro" id="IPR011990">
    <property type="entry name" value="TPR-like_helical_dom_sf"/>
</dbReference>
<dbReference type="KEGG" id="aoz:HUE56_00875"/>
<dbReference type="SUPFAM" id="SSF48452">
    <property type="entry name" value="TPR-like"/>
    <property type="match status" value="2"/>
</dbReference>
<keyword evidence="2" id="KW-0802">TPR repeat</keyword>
<keyword evidence="1" id="KW-0677">Repeat</keyword>
<dbReference type="EMBL" id="CP054615">
    <property type="protein sequence ID" value="QKS49095.1"/>
    <property type="molecule type" value="Genomic_DNA"/>
</dbReference>
<geneLocation type="plasmid" evidence="3 4">
    <name>unnamed1</name>
</geneLocation>
<dbReference type="Pfam" id="PF13432">
    <property type="entry name" value="TPR_16"/>
    <property type="match status" value="5"/>
</dbReference>
<gene>
    <name evidence="3" type="ORF">HUE56_00875</name>
</gene>
<dbReference type="PANTHER" id="PTHR44227">
    <property type="match status" value="1"/>
</dbReference>
<dbReference type="Proteomes" id="UP000509702">
    <property type="component" value="Plasmid unnamed1"/>
</dbReference>
<dbReference type="InterPro" id="IPR052346">
    <property type="entry name" value="O-mannosyl-transferase_TMTC"/>
</dbReference>
<protein>
    <submittedName>
        <fullName evidence="3">Tetratricopeptide repeat protein</fullName>
    </submittedName>
</protein>
<dbReference type="SMART" id="SM00028">
    <property type="entry name" value="TPR"/>
    <property type="match status" value="6"/>
</dbReference>
<dbReference type="GO" id="GO:0030968">
    <property type="term" value="P:endoplasmic reticulum unfolded protein response"/>
    <property type="evidence" value="ECO:0007669"/>
    <property type="project" value="TreeGrafter"/>
</dbReference>
<organism evidence="3 4">
    <name type="scientific">Azospirillum oryzae</name>
    <dbReference type="NCBI Taxonomy" id="286727"/>
    <lineage>
        <taxon>Bacteria</taxon>
        <taxon>Pseudomonadati</taxon>
        <taxon>Pseudomonadota</taxon>
        <taxon>Alphaproteobacteria</taxon>
        <taxon>Rhodospirillales</taxon>
        <taxon>Azospirillaceae</taxon>
        <taxon>Azospirillum</taxon>
    </lineage>
</organism>
<evidence type="ECO:0000256" key="2">
    <source>
        <dbReference type="ARBA" id="ARBA00022803"/>
    </source>
</evidence>
<dbReference type="Gene3D" id="1.25.40.10">
    <property type="entry name" value="Tetratricopeptide repeat domain"/>
    <property type="match status" value="3"/>
</dbReference>
<sequence length="448" mass="48834">MAVDRSNNVASAHAASASTVPAMIDVDAWRRRIREDTFSHYHLAMGVALRRNGDGAAAIERFQAAIAIIPGHALAYWNWVGILHDAGRAAEAEAVHREAIAANPHYQVEALHLEGKRLVEDRDYLAAAERFREAIQNGWNVETVRRDLSDALRWQGVMVAGKGSDEKALPFLEEASQLNATDETLVTLSDALLRLGRSAQAVGALRQALAGNPLLAKSHYALGQHLNLQANSTAAVSMAKLSMANAIAVDPPFSAPYDMLSQFSLRDGQLRGAVNHARHGVCLNASSPMAHFHLGVALIASGRYEDAEAVNAKLRSMVPQERYPVEQHIMIMIGMEHHQSALTALAPLLAATPNDPMTLGCKGHSLFRIGHREEAEAVLRSAVASTPDSAWARLCLGWMLRRTGRGEEAAMHFRHAVQLRGCWVLYEARLCPWTAEDALAAYRELGVT</sequence>
<dbReference type="PANTHER" id="PTHR44227:SF3">
    <property type="entry name" value="PROTEIN O-MANNOSYL-TRANSFERASE TMTC4"/>
    <property type="match status" value="1"/>
</dbReference>
<dbReference type="InterPro" id="IPR019734">
    <property type="entry name" value="TPR_rpt"/>
</dbReference>
<dbReference type="RefSeq" id="WP_174756970.1">
    <property type="nucleotide sequence ID" value="NZ_CP054615.1"/>
</dbReference>
<evidence type="ECO:0000256" key="1">
    <source>
        <dbReference type="ARBA" id="ARBA00022737"/>
    </source>
</evidence>
<evidence type="ECO:0000313" key="3">
    <source>
        <dbReference type="EMBL" id="QKS49095.1"/>
    </source>
</evidence>
<dbReference type="GO" id="GO:0000030">
    <property type="term" value="F:mannosyltransferase activity"/>
    <property type="evidence" value="ECO:0007669"/>
    <property type="project" value="TreeGrafter"/>
</dbReference>
<proteinExistence type="predicted"/>
<dbReference type="AlphaFoldDB" id="A0A6N1ABK0"/>
<evidence type="ECO:0000313" key="4">
    <source>
        <dbReference type="Proteomes" id="UP000509702"/>
    </source>
</evidence>
<reference evidence="3 4" key="1">
    <citation type="submission" date="2020-06" db="EMBL/GenBank/DDBJ databases">
        <title>Complete genome of Azosprillum oryzae KACC14407.</title>
        <authorList>
            <person name="Kim M."/>
            <person name="Park Y.-J."/>
            <person name="Shin J.-H."/>
        </authorList>
    </citation>
    <scope>NUCLEOTIDE SEQUENCE [LARGE SCALE GENOMIC DNA]</scope>
    <source>
        <strain evidence="3 4">KACC 14407</strain>
        <plasmid evidence="3 4">unnamed1</plasmid>
    </source>
</reference>
<keyword evidence="4" id="KW-1185">Reference proteome</keyword>